<dbReference type="AlphaFoldDB" id="A0A0J8REK7"/>
<proteinExistence type="predicted"/>
<name>A0A0J8REK7_COCIT</name>
<sequence length="90" mass="10241">MSRDEEKAPDGGVEHVDTVTKNNYSDVDIDEEFSYKEQRKIIHRVDLRLVTICGLGYCISLMDRTNTSMAAIAGYGPTIFRTEWILRARG</sequence>
<evidence type="ECO:0000313" key="2">
    <source>
        <dbReference type="Proteomes" id="UP000054563"/>
    </source>
</evidence>
<dbReference type="Proteomes" id="UP000054563">
    <property type="component" value="Unassembled WGS sequence"/>
</dbReference>
<accession>A0A0J8REK7</accession>
<gene>
    <name evidence="1" type="ORF">CIHG_00798</name>
</gene>
<dbReference type="EMBL" id="DS016982">
    <property type="protein sequence ID" value="KMU83016.1"/>
    <property type="molecule type" value="Genomic_DNA"/>
</dbReference>
<evidence type="ECO:0000313" key="1">
    <source>
        <dbReference type="EMBL" id="KMU83016.1"/>
    </source>
</evidence>
<organism evidence="1 2">
    <name type="scientific">Coccidioides immitis H538.4</name>
    <dbReference type="NCBI Taxonomy" id="396776"/>
    <lineage>
        <taxon>Eukaryota</taxon>
        <taxon>Fungi</taxon>
        <taxon>Dikarya</taxon>
        <taxon>Ascomycota</taxon>
        <taxon>Pezizomycotina</taxon>
        <taxon>Eurotiomycetes</taxon>
        <taxon>Eurotiomycetidae</taxon>
        <taxon>Onygenales</taxon>
        <taxon>Onygenaceae</taxon>
        <taxon>Coccidioides</taxon>
    </lineage>
</organism>
<reference evidence="2" key="1">
    <citation type="journal article" date="2010" name="Genome Res.">
        <title>Population genomic sequencing of Coccidioides fungi reveals recent hybridization and transposon control.</title>
        <authorList>
            <person name="Neafsey D.E."/>
            <person name="Barker B.M."/>
            <person name="Sharpton T.J."/>
            <person name="Stajich J.E."/>
            <person name="Park D.J."/>
            <person name="Whiston E."/>
            <person name="Hung C.-Y."/>
            <person name="McMahan C."/>
            <person name="White J."/>
            <person name="Sykes S."/>
            <person name="Heiman D."/>
            <person name="Young S."/>
            <person name="Zeng Q."/>
            <person name="Abouelleil A."/>
            <person name="Aftuck L."/>
            <person name="Bessette D."/>
            <person name="Brown A."/>
            <person name="FitzGerald M."/>
            <person name="Lui A."/>
            <person name="Macdonald J.P."/>
            <person name="Priest M."/>
            <person name="Orbach M.J."/>
            <person name="Galgiani J.N."/>
            <person name="Kirkland T.N."/>
            <person name="Cole G.T."/>
            <person name="Birren B.W."/>
            <person name="Henn M.R."/>
            <person name="Taylor J.W."/>
            <person name="Rounsley S.D."/>
        </authorList>
    </citation>
    <scope>NUCLEOTIDE SEQUENCE [LARGE SCALE GENOMIC DNA]</scope>
    <source>
        <strain evidence="2">H538.4</strain>
    </source>
</reference>
<dbReference type="VEuPathDB" id="FungiDB:CIHG_00798"/>
<protein>
    <submittedName>
        <fullName evidence="1">Uncharacterized protein</fullName>
    </submittedName>
</protein>